<reference evidence="5" key="2">
    <citation type="submission" date="2021-04" db="EMBL/GenBank/DDBJ databases">
        <authorList>
            <person name="Gilroy R."/>
        </authorList>
    </citation>
    <scope>NUCLEOTIDE SEQUENCE</scope>
    <source>
        <strain evidence="5">CHK178-16964</strain>
    </source>
</reference>
<sequence length="463" mass="50953">MIKKAVLAGLCIAALALAGGCGEKEDTAENAAQQEMEEMIEEVRTAEEIQTVKEETQEAQGEKNQTMDRKPTAAPAPAATIQPEIQQTMPPTAPEELTAPSSEAASGNQKEEKKEIVQKASSGVSAWELLWEINGDRRGNKLLSKTSLDSALALAGMAASDEAKRDIEKFTGLELDEDALKSWQEALNTDTLRSANGIFISDQYTLRPEFAELAGSLGMTAQEYTSLQEGQNLINQFVNQHTDGMIPKIIYSADSLQNTVLALINAMYFEAEWGFEWTEEKEMPFYPSDSEEVTANFVYTTFDKYYEHGGWYGVKMDYKDGRYSMYAAIPMDDEAEVRITREEFEAVFGYAGGEAIVYFPTFTYEVDMDLVGVTAERCPGAFRELTGLVENGAPSIGSIYQKAKIEVTKEGTKAAVTTGILATFSAQLNSQPAVIKFDHPFVFVIRDNETGEDLFTGLVNDPA</sequence>
<organism evidence="5 6">
    <name type="scientific">Candidatus Lachnoclostridium stercoravium</name>
    <dbReference type="NCBI Taxonomy" id="2838633"/>
    <lineage>
        <taxon>Bacteria</taxon>
        <taxon>Bacillati</taxon>
        <taxon>Bacillota</taxon>
        <taxon>Clostridia</taxon>
        <taxon>Lachnospirales</taxon>
        <taxon>Lachnospiraceae</taxon>
    </lineage>
</organism>
<dbReference type="InterPro" id="IPR000215">
    <property type="entry name" value="Serpin_fam"/>
</dbReference>
<comment type="caution">
    <text evidence="5">The sequence shown here is derived from an EMBL/GenBank/DDBJ whole genome shotgun (WGS) entry which is preliminary data.</text>
</comment>
<evidence type="ECO:0000259" key="4">
    <source>
        <dbReference type="SMART" id="SM00093"/>
    </source>
</evidence>
<feature type="domain" description="Serpin" evidence="4">
    <location>
        <begin position="127"/>
        <end position="462"/>
    </location>
</feature>
<protein>
    <recommendedName>
        <fullName evidence="4">Serpin domain-containing protein</fullName>
    </recommendedName>
</protein>
<evidence type="ECO:0000256" key="3">
    <source>
        <dbReference type="SAM" id="SignalP"/>
    </source>
</evidence>
<gene>
    <name evidence="5" type="ORF">IAA07_04675</name>
</gene>
<dbReference type="InterPro" id="IPR023796">
    <property type="entry name" value="Serpin_dom"/>
</dbReference>
<dbReference type="PANTHER" id="PTHR11461">
    <property type="entry name" value="SERINE PROTEASE INHIBITOR, SERPIN"/>
    <property type="match status" value="1"/>
</dbReference>
<dbReference type="InterPro" id="IPR036186">
    <property type="entry name" value="Serpin_sf"/>
</dbReference>
<feature type="compositionally biased region" description="Polar residues" evidence="2">
    <location>
        <begin position="99"/>
        <end position="108"/>
    </location>
</feature>
<dbReference type="EMBL" id="DWZA01000041">
    <property type="protein sequence ID" value="HJA70861.1"/>
    <property type="molecule type" value="Genomic_DNA"/>
</dbReference>
<dbReference type="PANTHER" id="PTHR11461:SF211">
    <property type="entry name" value="GH10112P-RELATED"/>
    <property type="match status" value="1"/>
</dbReference>
<feature type="chain" id="PRO_5039587241" description="Serpin domain-containing protein" evidence="3">
    <location>
        <begin position="19"/>
        <end position="463"/>
    </location>
</feature>
<evidence type="ECO:0000256" key="1">
    <source>
        <dbReference type="RuleBase" id="RU000411"/>
    </source>
</evidence>
<dbReference type="SMART" id="SM00093">
    <property type="entry name" value="SERPIN"/>
    <property type="match status" value="1"/>
</dbReference>
<dbReference type="SUPFAM" id="SSF56574">
    <property type="entry name" value="Serpins"/>
    <property type="match status" value="1"/>
</dbReference>
<dbReference type="PROSITE" id="PS51257">
    <property type="entry name" value="PROKAR_LIPOPROTEIN"/>
    <property type="match status" value="1"/>
</dbReference>
<dbReference type="GO" id="GO:0004867">
    <property type="term" value="F:serine-type endopeptidase inhibitor activity"/>
    <property type="evidence" value="ECO:0007669"/>
    <property type="project" value="InterPro"/>
</dbReference>
<proteinExistence type="inferred from homology"/>
<evidence type="ECO:0000256" key="2">
    <source>
        <dbReference type="SAM" id="MobiDB-lite"/>
    </source>
</evidence>
<dbReference type="GO" id="GO:0005615">
    <property type="term" value="C:extracellular space"/>
    <property type="evidence" value="ECO:0007669"/>
    <property type="project" value="InterPro"/>
</dbReference>
<feature type="signal peptide" evidence="3">
    <location>
        <begin position="1"/>
        <end position="18"/>
    </location>
</feature>
<dbReference type="AlphaFoldDB" id="A0A9D2HFU0"/>
<name>A0A9D2HFU0_9FIRM</name>
<dbReference type="Proteomes" id="UP000823900">
    <property type="component" value="Unassembled WGS sequence"/>
</dbReference>
<feature type="region of interest" description="Disordered" evidence="2">
    <location>
        <begin position="48"/>
        <end position="114"/>
    </location>
</feature>
<evidence type="ECO:0000313" key="6">
    <source>
        <dbReference type="Proteomes" id="UP000823900"/>
    </source>
</evidence>
<dbReference type="InterPro" id="IPR042178">
    <property type="entry name" value="Serpin_sf_1"/>
</dbReference>
<dbReference type="InterPro" id="IPR023795">
    <property type="entry name" value="Serpin_CS"/>
</dbReference>
<dbReference type="PROSITE" id="PS00284">
    <property type="entry name" value="SERPIN"/>
    <property type="match status" value="1"/>
</dbReference>
<comment type="similarity">
    <text evidence="1">Belongs to the serpin family.</text>
</comment>
<dbReference type="Gene3D" id="3.30.497.10">
    <property type="entry name" value="Antithrombin, subunit I, domain 2"/>
    <property type="match status" value="1"/>
</dbReference>
<reference evidence="5" key="1">
    <citation type="journal article" date="2021" name="PeerJ">
        <title>Extensive microbial diversity within the chicken gut microbiome revealed by metagenomics and culture.</title>
        <authorList>
            <person name="Gilroy R."/>
            <person name="Ravi A."/>
            <person name="Getino M."/>
            <person name="Pursley I."/>
            <person name="Horton D.L."/>
            <person name="Alikhan N.F."/>
            <person name="Baker D."/>
            <person name="Gharbi K."/>
            <person name="Hall N."/>
            <person name="Watson M."/>
            <person name="Adriaenssens E.M."/>
            <person name="Foster-Nyarko E."/>
            <person name="Jarju S."/>
            <person name="Secka A."/>
            <person name="Antonio M."/>
            <person name="Oren A."/>
            <person name="Chaudhuri R.R."/>
            <person name="La Ragione R."/>
            <person name="Hildebrand F."/>
            <person name="Pallen M.J."/>
        </authorList>
    </citation>
    <scope>NUCLEOTIDE SEQUENCE</scope>
    <source>
        <strain evidence="5">CHK178-16964</strain>
    </source>
</reference>
<dbReference type="Gene3D" id="2.30.39.10">
    <property type="entry name" value="Alpha-1-antitrypsin, domain 1"/>
    <property type="match status" value="1"/>
</dbReference>
<dbReference type="Pfam" id="PF00079">
    <property type="entry name" value="Serpin"/>
    <property type="match status" value="1"/>
</dbReference>
<dbReference type="InterPro" id="IPR042185">
    <property type="entry name" value="Serpin_sf_2"/>
</dbReference>
<evidence type="ECO:0000313" key="5">
    <source>
        <dbReference type="EMBL" id="HJA70861.1"/>
    </source>
</evidence>
<accession>A0A9D2HFU0</accession>
<keyword evidence="3" id="KW-0732">Signal</keyword>